<accession>C5M3J6</accession>
<dbReference type="eggNOG" id="KOG1508">
    <property type="taxonomic scope" value="Eukaryota"/>
</dbReference>
<protein>
    <recommendedName>
        <fullName evidence="7">Vacuolar protein sorting-associated protein 75</fullName>
    </recommendedName>
</protein>
<dbReference type="GO" id="GO:0042802">
    <property type="term" value="F:identical protein binding"/>
    <property type="evidence" value="ECO:0007669"/>
    <property type="project" value="EnsemblFungi"/>
</dbReference>
<dbReference type="Proteomes" id="UP000002037">
    <property type="component" value="Unassembled WGS sequence"/>
</dbReference>
<dbReference type="STRING" id="294747.C5M3J6"/>
<evidence type="ECO:0000256" key="1">
    <source>
        <dbReference type="ARBA" id="ARBA00009947"/>
    </source>
</evidence>
<comment type="similarity">
    <text evidence="1 2">Belongs to the nucleosome assembly protein (NAP) family.</text>
</comment>
<dbReference type="AlphaFoldDB" id="C5M3J6"/>
<name>C5M3J6_CANTT</name>
<dbReference type="GO" id="GO:0042393">
    <property type="term" value="F:histone binding"/>
    <property type="evidence" value="ECO:0007669"/>
    <property type="project" value="EnsemblFungi"/>
</dbReference>
<dbReference type="GO" id="GO:0070775">
    <property type="term" value="C:H3 histone acetyltransferase complex"/>
    <property type="evidence" value="ECO:0007669"/>
    <property type="project" value="EnsemblFungi"/>
</dbReference>
<dbReference type="Pfam" id="PF00956">
    <property type="entry name" value="NAP"/>
    <property type="match status" value="1"/>
</dbReference>
<dbReference type="KEGG" id="ctp:CTRG_00635"/>
<evidence type="ECO:0000256" key="3">
    <source>
        <dbReference type="SAM" id="Coils"/>
    </source>
</evidence>
<gene>
    <name evidence="5" type="ORF">CTRG_00635</name>
</gene>
<evidence type="ECO:0000256" key="2">
    <source>
        <dbReference type="RuleBase" id="RU003876"/>
    </source>
</evidence>
<evidence type="ECO:0000256" key="4">
    <source>
        <dbReference type="SAM" id="MobiDB-lite"/>
    </source>
</evidence>
<evidence type="ECO:0000313" key="5">
    <source>
        <dbReference type="EMBL" id="EER35896.1"/>
    </source>
</evidence>
<dbReference type="GO" id="GO:0005829">
    <property type="term" value="C:cytosol"/>
    <property type="evidence" value="ECO:0007669"/>
    <property type="project" value="EnsemblFungi"/>
</dbReference>
<dbReference type="HOGENOM" id="CLU_072852_0_0_1"/>
<dbReference type="SUPFAM" id="SSF143113">
    <property type="entry name" value="NAP-like"/>
    <property type="match status" value="1"/>
</dbReference>
<organism evidence="5 6">
    <name type="scientific">Candida tropicalis (strain ATCC MYA-3404 / T1)</name>
    <name type="common">Yeast</name>
    <dbReference type="NCBI Taxonomy" id="294747"/>
    <lineage>
        <taxon>Eukaryota</taxon>
        <taxon>Fungi</taxon>
        <taxon>Dikarya</taxon>
        <taxon>Ascomycota</taxon>
        <taxon>Saccharomycotina</taxon>
        <taxon>Pichiomycetes</taxon>
        <taxon>Debaryomycetaceae</taxon>
        <taxon>Candida/Lodderomyces clade</taxon>
        <taxon>Candida</taxon>
    </lineage>
</organism>
<dbReference type="GO" id="GO:0006303">
    <property type="term" value="P:double-strand break repair via nonhomologous end joining"/>
    <property type="evidence" value="ECO:0007669"/>
    <property type="project" value="EnsemblFungi"/>
</dbReference>
<dbReference type="PANTHER" id="PTHR11875">
    <property type="entry name" value="TESTIS-SPECIFIC Y-ENCODED PROTEIN"/>
    <property type="match status" value="1"/>
</dbReference>
<dbReference type="VEuPathDB" id="FungiDB:CTRG_00635"/>
<dbReference type="InterPro" id="IPR002164">
    <property type="entry name" value="NAP_family"/>
</dbReference>
<feature type="region of interest" description="Disordered" evidence="4">
    <location>
        <begin position="226"/>
        <end position="261"/>
    </location>
</feature>
<proteinExistence type="inferred from homology"/>
<dbReference type="EMBL" id="GG692395">
    <property type="protein sequence ID" value="EER35896.1"/>
    <property type="molecule type" value="Genomic_DNA"/>
</dbReference>
<sequence length="261" mass="30513">MAEDEGKKLQASLDKLADWEKNMNDVEKEVEIHRMKETQPMYEKRRSILKTIPKFWYIVLAENDDFADYISPEDLKFLEYIDDIYVHYPIVDGEADNFRDFDITISFGKSKLIPQQEITKKFRTIVKEDGEESITSEPVDIQWPKELSKINPITIKEKYQGKDKKEMSAKDKMNYRLGMKSFFSWFRWTGKKPGKEFRNGDEVANLLVDLFLNGVKFYILGLNESEGDDEELDSSEGEELDISDDDDDDNEEPAAKRAKTE</sequence>
<dbReference type="GeneID" id="8296825"/>
<dbReference type="OrthoDB" id="19419at2759"/>
<keyword evidence="6" id="KW-1185">Reference proteome</keyword>
<evidence type="ECO:0000313" key="6">
    <source>
        <dbReference type="Proteomes" id="UP000002037"/>
    </source>
</evidence>
<feature type="coiled-coil region" evidence="3">
    <location>
        <begin position="9"/>
        <end position="36"/>
    </location>
</feature>
<dbReference type="GO" id="GO:0005634">
    <property type="term" value="C:nucleus"/>
    <property type="evidence" value="ECO:0007669"/>
    <property type="project" value="EnsemblFungi"/>
</dbReference>
<feature type="compositionally biased region" description="Acidic residues" evidence="4">
    <location>
        <begin position="226"/>
        <end position="252"/>
    </location>
</feature>
<evidence type="ECO:0008006" key="7">
    <source>
        <dbReference type="Google" id="ProtNLM"/>
    </source>
</evidence>
<keyword evidence="3" id="KW-0175">Coiled coil</keyword>
<dbReference type="GO" id="GO:0006335">
    <property type="term" value="P:DNA replication-dependent chromatin assembly"/>
    <property type="evidence" value="ECO:0007669"/>
    <property type="project" value="EnsemblFungi"/>
</dbReference>
<dbReference type="GO" id="GO:0010698">
    <property type="term" value="F:acetyltransferase activator activity"/>
    <property type="evidence" value="ECO:0007669"/>
    <property type="project" value="EnsemblFungi"/>
</dbReference>
<dbReference type="GO" id="GO:0006334">
    <property type="term" value="P:nucleosome assembly"/>
    <property type="evidence" value="ECO:0007669"/>
    <property type="project" value="EnsemblFungi"/>
</dbReference>
<reference evidence="5 6" key="1">
    <citation type="journal article" date="2009" name="Nature">
        <title>Evolution of pathogenicity and sexual reproduction in eight Candida genomes.</title>
        <authorList>
            <person name="Butler G."/>
            <person name="Rasmussen M.D."/>
            <person name="Lin M.F."/>
            <person name="Santos M.A."/>
            <person name="Sakthikumar S."/>
            <person name="Munro C.A."/>
            <person name="Rheinbay E."/>
            <person name="Grabherr M."/>
            <person name="Forche A."/>
            <person name="Reedy J.L."/>
            <person name="Agrafioti I."/>
            <person name="Arnaud M.B."/>
            <person name="Bates S."/>
            <person name="Brown A.J."/>
            <person name="Brunke S."/>
            <person name="Costanzo M.C."/>
            <person name="Fitzpatrick D.A."/>
            <person name="de Groot P.W."/>
            <person name="Harris D."/>
            <person name="Hoyer L.L."/>
            <person name="Hube B."/>
            <person name="Klis F.M."/>
            <person name="Kodira C."/>
            <person name="Lennard N."/>
            <person name="Logue M.E."/>
            <person name="Martin R."/>
            <person name="Neiman A.M."/>
            <person name="Nikolaou E."/>
            <person name="Quail M.A."/>
            <person name="Quinn J."/>
            <person name="Santos M.C."/>
            <person name="Schmitzberger F.F."/>
            <person name="Sherlock G."/>
            <person name="Shah P."/>
            <person name="Silverstein K.A."/>
            <person name="Skrzypek M.S."/>
            <person name="Soll D."/>
            <person name="Staggs R."/>
            <person name="Stansfield I."/>
            <person name="Stumpf M.P."/>
            <person name="Sudbery P.E."/>
            <person name="Srikantha T."/>
            <person name="Zeng Q."/>
            <person name="Berman J."/>
            <person name="Berriman M."/>
            <person name="Heitman J."/>
            <person name="Gow N.A."/>
            <person name="Lorenz M.C."/>
            <person name="Birren B.W."/>
            <person name="Kellis M."/>
            <person name="Cuomo C.A."/>
        </authorList>
    </citation>
    <scope>NUCLEOTIDE SEQUENCE [LARGE SCALE GENOMIC DNA]</scope>
    <source>
        <strain evidence="6">ATCC MYA-3404 / T1</strain>
    </source>
</reference>
<dbReference type="RefSeq" id="XP_002545854.1">
    <property type="nucleotide sequence ID" value="XM_002545808.1"/>
</dbReference>
<dbReference type="InterPro" id="IPR037231">
    <property type="entry name" value="NAP-like_sf"/>
</dbReference>
<dbReference type="Gene3D" id="3.30.1120.90">
    <property type="entry name" value="Nucleosome assembly protein"/>
    <property type="match status" value="1"/>
</dbReference>